<dbReference type="InterPro" id="IPR036286">
    <property type="entry name" value="LexA/Signal_pep-like_sf"/>
</dbReference>
<dbReference type="SMART" id="SM00530">
    <property type="entry name" value="HTH_XRE"/>
    <property type="match status" value="1"/>
</dbReference>
<evidence type="ECO:0000259" key="4">
    <source>
        <dbReference type="PROSITE" id="PS50943"/>
    </source>
</evidence>
<organism evidence="5">
    <name type="scientific">bioreactor metagenome</name>
    <dbReference type="NCBI Taxonomy" id="1076179"/>
    <lineage>
        <taxon>unclassified sequences</taxon>
        <taxon>metagenomes</taxon>
        <taxon>ecological metagenomes</taxon>
    </lineage>
</organism>
<dbReference type="PANTHER" id="PTHR40661">
    <property type="match status" value="1"/>
</dbReference>
<dbReference type="Pfam" id="PF01381">
    <property type="entry name" value="HTH_3"/>
    <property type="match status" value="1"/>
</dbReference>
<keyword evidence="2" id="KW-0238">DNA-binding</keyword>
<dbReference type="GO" id="GO:0003677">
    <property type="term" value="F:DNA binding"/>
    <property type="evidence" value="ECO:0007669"/>
    <property type="project" value="UniProtKB-KW"/>
</dbReference>
<feature type="domain" description="HTH cro/C1-type" evidence="4">
    <location>
        <begin position="8"/>
        <end position="62"/>
    </location>
</feature>
<dbReference type="PROSITE" id="PS50943">
    <property type="entry name" value="HTH_CROC1"/>
    <property type="match status" value="1"/>
</dbReference>
<protein>
    <recommendedName>
        <fullName evidence="4">HTH cro/C1-type domain-containing protein</fullName>
    </recommendedName>
</protein>
<dbReference type="InterPro" id="IPR001387">
    <property type="entry name" value="Cro/C1-type_HTH"/>
</dbReference>
<evidence type="ECO:0000256" key="1">
    <source>
        <dbReference type="ARBA" id="ARBA00023015"/>
    </source>
</evidence>
<dbReference type="Pfam" id="PF00717">
    <property type="entry name" value="Peptidase_S24"/>
    <property type="match status" value="1"/>
</dbReference>
<dbReference type="InterPro" id="IPR039418">
    <property type="entry name" value="LexA-like"/>
</dbReference>
<dbReference type="Gene3D" id="1.10.260.40">
    <property type="entry name" value="lambda repressor-like DNA-binding domains"/>
    <property type="match status" value="1"/>
</dbReference>
<dbReference type="CDD" id="cd00093">
    <property type="entry name" value="HTH_XRE"/>
    <property type="match status" value="1"/>
</dbReference>
<dbReference type="SUPFAM" id="SSF47413">
    <property type="entry name" value="lambda repressor-like DNA-binding domains"/>
    <property type="match status" value="1"/>
</dbReference>
<reference evidence="5" key="1">
    <citation type="submission" date="2019-08" db="EMBL/GenBank/DDBJ databases">
        <authorList>
            <person name="Kucharzyk K."/>
            <person name="Murdoch R.W."/>
            <person name="Higgins S."/>
            <person name="Loffler F."/>
        </authorList>
    </citation>
    <scope>NUCLEOTIDE SEQUENCE</scope>
</reference>
<dbReference type="EMBL" id="VSSQ01000093">
    <property type="protein sequence ID" value="MPL75942.1"/>
    <property type="molecule type" value="Genomic_DNA"/>
</dbReference>
<dbReference type="SUPFAM" id="SSF51306">
    <property type="entry name" value="LexA/Signal peptidase"/>
    <property type="match status" value="1"/>
</dbReference>
<name>A0A644UAU4_9ZZZZ</name>
<evidence type="ECO:0000256" key="2">
    <source>
        <dbReference type="ARBA" id="ARBA00023125"/>
    </source>
</evidence>
<dbReference type="InterPro" id="IPR010982">
    <property type="entry name" value="Lambda_DNA-bd_dom_sf"/>
</dbReference>
<dbReference type="AlphaFoldDB" id="A0A644UAU4"/>
<keyword evidence="1" id="KW-0805">Transcription regulation</keyword>
<dbReference type="PANTHER" id="PTHR40661:SF3">
    <property type="entry name" value="FELS-1 PROPHAGE TRANSCRIPTIONAL REGULATOR"/>
    <property type="match status" value="1"/>
</dbReference>
<accession>A0A644UAU4</accession>
<dbReference type="CDD" id="cd06529">
    <property type="entry name" value="S24_LexA-like"/>
    <property type="match status" value="1"/>
</dbReference>
<keyword evidence="3" id="KW-0804">Transcription</keyword>
<evidence type="ECO:0000256" key="3">
    <source>
        <dbReference type="ARBA" id="ARBA00023163"/>
    </source>
</evidence>
<dbReference type="Gene3D" id="2.10.109.10">
    <property type="entry name" value="Umud Fragment, subunit A"/>
    <property type="match status" value="1"/>
</dbReference>
<gene>
    <name evidence="5" type="ORF">SDC9_21785</name>
</gene>
<proteinExistence type="predicted"/>
<comment type="caution">
    <text evidence="5">The sequence shown here is derived from an EMBL/GenBank/DDBJ whole genome shotgun (WGS) entry which is preliminary data.</text>
</comment>
<sequence>MNIFASNIKLLRKRRGRTQDDVAFALDMKRSTLSGYENEVAQPGIEALLQLSGYYGVSVDTLLKIDLSGLRESELSQLEKGYDVFITGSKIRVLATTVDSSNNENVELVNQKASAGYRTGFADPEYIKVLPTFHMPFLSKEKKYRTFQINGDSMLPIPDGSWVTGEFVQNWNLIRDGQPYIILTLNDGIMFKVVYNLIRTESRLSLHSLNPFYEPYDVEIKDVREVWKFVHYISSAVPERNLPKEDLAVTVATLKKDVEKLKKQVASSTVLRLPFNDE</sequence>
<dbReference type="InterPro" id="IPR015927">
    <property type="entry name" value="Peptidase_S24_S26A/B/C"/>
</dbReference>
<evidence type="ECO:0000313" key="5">
    <source>
        <dbReference type="EMBL" id="MPL75942.1"/>
    </source>
</evidence>